<feature type="compositionally biased region" description="Polar residues" evidence="1">
    <location>
        <begin position="353"/>
        <end position="366"/>
    </location>
</feature>
<dbReference type="GO" id="GO:0005886">
    <property type="term" value="C:plasma membrane"/>
    <property type="evidence" value="ECO:0007669"/>
    <property type="project" value="TreeGrafter"/>
</dbReference>
<dbReference type="Gene3D" id="1.25.40.90">
    <property type="match status" value="1"/>
</dbReference>
<feature type="region of interest" description="Disordered" evidence="1">
    <location>
        <begin position="341"/>
        <end position="366"/>
    </location>
</feature>
<dbReference type="SMART" id="SM00273">
    <property type="entry name" value="ENTH"/>
    <property type="match status" value="1"/>
</dbReference>
<dbReference type="PANTHER" id="PTHR12276">
    <property type="entry name" value="EPSIN/ENT-RELATED"/>
    <property type="match status" value="1"/>
</dbReference>
<accession>A0A7D9EB53</accession>
<dbReference type="InterPro" id="IPR013809">
    <property type="entry name" value="ENTH"/>
</dbReference>
<comment type="caution">
    <text evidence="2">The sequence shown here is derived from an EMBL/GenBank/DDBJ whole genome shotgun (WGS) entry which is preliminary data.</text>
</comment>
<protein>
    <submittedName>
        <fullName evidence="2">Uncharacterized protein</fullName>
    </submittedName>
</protein>
<organism evidence="2 3">
    <name type="scientific">Paramuricea clavata</name>
    <name type="common">Red gorgonian</name>
    <name type="synonym">Violescent sea-whip</name>
    <dbReference type="NCBI Taxonomy" id="317549"/>
    <lineage>
        <taxon>Eukaryota</taxon>
        <taxon>Metazoa</taxon>
        <taxon>Cnidaria</taxon>
        <taxon>Anthozoa</taxon>
        <taxon>Octocorallia</taxon>
        <taxon>Malacalcyonacea</taxon>
        <taxon>Plexauridae</taxon>
        <taxon>Paramuricea</taxon>
    </lineage>
</organism>
<dbReference type="GO" id="GO:0030276">
    <property type="term" value="F:clathrin binding"/>
    <property type="evidence" value="ECO:0007669"/>
    <property type="project" value="TreeGrafter"/>
</dbReference>
<feature type="compositionally biased region" description="Polar residues" evidence="1">
    <location>
        <begin position="280"/>
        <end position="298"/>
    </location>
</feature>
<evidence type="ECO:0000313" key="3">
    <source>
        <dbReference type="Proteomes" id="UP001152795"/>
    </source>
</evidence>
<dbReference type="PROSITE" id="PS50942">
    <property type="entry name" value="ENTH"/>
    <property type="match status" value="1"/>
</dbReference>
<proteinExistence type="predicted"/>
<evidence type="ECO:0000256" key="1">
    <source>
        <dbReference type="SAM" id="MobiDB-lite"/>
    </source>
</evidence>
<dbReference type="FunFam" id="1.25.40.90:FF:000006">
    <property type="entry name" value="Clathrin interactor 1"/>
    <property type="match status" value="1"/>
</dbReference>
<dbReference type="PANTHER" id="PTHR12276:SF45">
    <property type="entry name" value="CLATHRIN INTERACTOR 1"/>
    <property type="match status" value="1"/>
</dbReference>
<feature type="region of interest" description="Disordered" evidence="1">
    <location>
        <begin position="142"/>
        <end position="161"/>
    </location>
</feature>
<feature type="region of interest" description="Disordered" evidence="1">
    <location>
        <begin position="208"/>
        <end position="325"/>
    </location>
</feature>
<name>A0A7D9EB53_PARCT</name>
<reference evidence="2" key="1">
    <citation type="submission" date="2020-04" db="EMBL/GenBank/DDBJ databases">
        <authorList>
            <person name="Alioto T."/>
            <person name="Alioto T."/>
            <person name="Gomez Garrido J."/>
        </authorList>
    </citation>
    <scope>NUCLEOTIDE SEQUENCE</scope>
    <source>
        <strain evidence="2">A484AB</strain>
    </source>
</reference>
<dbReference type="Proteomes" id="UP001152795">
    <property type="component" value="Unassembled WGS sequence"/>
</dbReference>
<gene>
    <name evidence="2" type="ORF">PACLA_8A068231</name>
</gene>
<dbReference type="Pfam" id="PF01417">
    <property type="entry name" value="ENTH"/>
    <property type="match status" value="1"/>
</dbReference>
<feature type="region of interest" description="Disordered" evidence="1">
    <location>
        <begin position="579"/>
        <end position="611"/>
    </location>
</feature>
<feature type="compositionally biased region" description="Basic and acidic residues" evidence="1">
    <location>
        <begin position="266"/>
        <end position="279"/>
    </location>
</feature>
<dbReference type="SUPFAM" id="SSF48464">
    <property type="entry name" value="ENTH/VHS domain"/>
    <property type="match status" value="1"/>
</dbReference>
<dbReference type="OrthoDB" id="4033880at2759"/>
<keyword evidence="3" id="KW-1185">Reference proteome</keyword>
<feature type="compositionally biased region" description="Basic and acidic residues" evidence="1">
    <location>
        <begin position="211"/>
        <end position="221"/>
    </location>
</feature>
<dbReference type="GO" id="GO:0005543">
    <property type="term" value="F:phospholipid binding"/>
    <property type="evidence" value="ECO:0007669"/>
    <property type="project" value="TreeGrafter"/>
</dbReference>
<sequence length="742" mass="80426">MWKIRELQDKVTNMVMNYSEVESRVREATNDDTWGPHGSIMSEIAKYTFTYEHFPEVMSMLWKRMLQEKKNWRRVYKSLLLLSYLLRNGSERVVTSSRDHIYDMRQLEDYQHIDEHGRDQGINIRHKVKELIEIVQDDQRLRDERKKAKKSRDKYKGVSSEEVSRKYDYSDRYSAEPKNFDDAFDEFDDKSNKRSSFRKFRGRAYSGNKAGDYRDDVSNRSDEEEGQDALETRERVPAKEESPVVKKTVRKVDLGAAATYAQVQRDNNKTDETTLKEHAQTTQSSANELVDLFSSSESRPVASIPPFQSDSSNDGGVFGSFESAKHQNGNDFADFSAFSEAKPASPKDDFADFQSSGKTQQSSQNGDADLFEDFASASSSNRDVLSKPTMASNVSMSFQAQPGVNMQPMSMSSPMMPASNMSPMMVGTTTVMSNNSAMGGNPLMGGTPVMAGNQGGGGSMMGGLPTLEGGNPTMGGTLTMGGQPMQRGTPMMVGAGMMGGAPNTMMSGAPNTMMSSAPNTMMSGAPNMMGGAPNVMSGAPSMMGGAPSMMGGAPSMMGGAPSMMGGGMAMAPSPMMGNMTSSQQGMMSSQSTANVPKSSMMSSNTTTSSQQATSKLAASKLTTWSNSGVDISLDNLAPVSQKEKPHQPSMNQLYMQHTTPPQMSSPGMGYYGNAGGMQPAMYTGNQMGMSMNMMGNGVGQMNMSSPPGMMNRGMMSQGGAVNMQQPGMVGANQNFGRVMQFK</sequence>
<evidence type="ECO:0000313" key="2">
    <source>
        <dbReference type="EMBL" id="CAB4004048.1"/>
    </source>
</evidence>
<dbReference type="AlphaFoldDB" id="A0A7D9EB53"/>
<dbReference type="GO" id="GO:0006897">
    <property type="term" value="P:endocytosis"/>
    <property type="evidence" value="ECO:0007669"/>
    <property type="project" value="TreeGrafter"/>
</dbReference>
<dbReference type="CDD" id="cd16989">
    <property type="entry name" value="ENTH_EpsinR"/>
    <property type="match status" value="1"/>
</dbReference>
<dbReference type="GO" id="GO:0030125">
    <property type="term" value="C:clathrin vesicle coat"/>
    <property type="evidence" value="ECO:0007669"/>
    <property type="project" value="TreeGrafter"/>
</dbReference>
<dbReference type="EMBL" id="CACRXK020004792">
    <property type="protein sequence ID" value="CAB4004048.1"/>
    <property type="molecule type" value="Genomic_DNA"/>
</dbReference>
<dbReference type="GO" id="GO:0005768">
    <property type="term" value="C:endosome"/>
    <property type="evidence" value="ECO:0007669"/>
    <property type="project" value="TreeGrafter"/>
</dbReference>
<dbReference type="InterPro" id="IPR008942">
    <property type="entry name" value="ENTH_VHS"/>
</dbReference>
<feature type="compositionally biased region" description="Basic and acidic residues" evidence="1">
    <location>
        <begin position="230"/>
        <end position="244"/>
    </location>
</feature>